<dbReference type="Gene3D" id="2.40.420.20">
    <property type="match status" value="1"/>
</dbReference>
<evidence type="ECO:0000313" key="5">
    <source>
        <dbReference type="Proteomes" id="UP001589643"/>
    </source>
</evidence>
<feature type="compositionally biased region" description="Low complexity" evidence="2">
    <location>
        <begin position="22"/>
        <end position="37"/>
    </location>
</feature>
<reference evidence="4 5" key="1">
    <citation type="submission" date="2024-08" db="EMBL/GenBank/DDBJ databases">
        <title>Heavy metals resistant antinobacteria isolated from wastewater.</title>
        <authorList>
            <person name="Roman Ponce B."/>
            <person name="Blanco Mercado M.A."/>
            <person name="Avila Aldana I.N."/>
            <person name="Morales Arrieta S."/>
        </authorList>
    </citation>
    <scope>NUCLEOTIDE SEQUENCE [LARGE SCALE GENOMIC DNA]</scope>
    <source>
        <strain evidence="5">sma-1</strain>
    </source>
</reference>
<feature type="transmembrane region" description="Helical" evidence="3">
    <location>
        <begin position="59"/>
        <end position="82"/>
    </location>
</feature>
<dbReference type="EMBL" id="JBHLHV010000002">
    <property type="protein sequence ID" value="MFB8893662.1"/>
    <property type="molecule type" value="Genomic_DNA"/>
</dbReference>
<evidence type="ECO:0000256" key="2">
    <source>
        <dbReference type="SAM" id="MobiDB-lite"/>
    </source>
</evidence>
<keyword evidence="3" id="KW-1133">Transmembrane helix</keyword>
<gene>
    <name evidence="4" type="ORF">AB7P39_12505</name>
</gene>
<keyword evidence="5" id="KW-1185">Reference proteome</keyword>
<sequence>MSGERVNDASAADDSFDELVGDPAEAPDAADSTDAAVSTPAAGGGRLAVWRSVVSRNRVLWISAAVAVVALVGGLLVGRFVMAPASAAADDAPAPGLVTVPVEFGPLSNDVTIRGEVGFADPVEVKIDTSAISGPAVVTGQVPALGAELTQLSIALEVAGRPVITLPGELPAYRTLRFGVSGPDVVQFKEAMRSVGIDAGDPADNVFDEQAANAVTALYAAVGYTGPESEEDGDSAVRAAQESVRSAEQALSTARAQLASAGRDGDAIARADLEVANARAVLQGARDNGASWDEIVAAQNQVATAELAREQANAAPDTSSERAAVDAAASQLSQAQDDLARARQQALPALPAGEVLYLTELPRRVDAVTAERGSILSGAAMTVSGATVALNGSAAEADAKLLTVGSAATFALPDGTEHAATVTAVEPGTGGESRWKVSLEPAELTPEQISQLQGTNVRVTIAVGATAGDVLSVPAAALTAGPGGETRVEVVEGDPRDPDARTRLVVVETGLSAGGAVEVRATEGELAEDDLVVVGR</sequence>
<keyword evidence="3" id="KW-0812">Transmembrane</keyword>
<protein>
    <recommendedName>
        <fullName evidence="6">Peptidoglycan binding domain-containing protein</fullName>
    </recommendedName>
</protein>
<keyword evidence="1" id="KW-0175">Coiled coil</keyword>
<evidence type="ECO:0008006" key="6">
    <source>
        <dbReference type="Google" id="ProtNLM"/>
    </source>
</evidence>
<accession>A0ABV5EV89</accession>
<keyword evidence="3" id="KW-0472">Membrane</keyword>
<organism evidence="4 5">
    <name type="scientific">Microbacterium plantarum</name>
    <dbReference type="NCBI Taxonomy" id="1816425"/>
    <lineage>
        <taxon>Bacteria</taxon>
        <taxon>Bacillati</taxon>
        <taxon>Actinomycetota</taxon>
        <taxon>Actinomycetes</taxon>
        <taxon>Micrococcales</taxon>
        <taxon>Microbacteriaceae</taxon>
        <taxon>Microbacterium</taxon>
    </lineage>
</organism>
<name>A0ABV5EV89_9MICO</name>
<comment type="caution">
    <text evidence="4">The sequence shown here is derived from an EMBL/GenBank/DDBJ whole genome shotgun (WGS) entry which is preliminary data.</text>
</comment>
<dbReference type="Proteomes" id="UP001589643">
    <property type="component" value="Unassembled WGS sequence"/>
</dbReference>
<feature type="region of interest" description="Disordered" evidence="2">
    <location>
        <begin position="1"/>
        <end position="37"/>
    </location>
</feature>
<evidence type="ECO:0000313" key="4">
    <source>
        <dbReference type="EMBL" id="MFB8893662.1"/>
    </source>
</evidence>
<feature type="coiled-coil region" evidence="1">
    <location>
        <begin position="237"/>
        <end position="345"/>
    </location>
</feature>
<proteinExistence type="predicted"/>
<evidence type="ECO:0000256" key="1">
    <source>
        <dbReference type="SAM" id="Coils"/>
    </source>
</evidence>
<evidence type="ECO:0000256" key="3">
    <source>
        <dbReference type="SAM" id="Phobius"/>
    </source>
</evidence>
<dbReference type="RefSeq" id="WP_378719384.1">
    <property type="nucleotide sequence ID" value="NZ_JBHLHV010000002.1"/>
</dbReference>